<dbReference type="SUPFAM" id="SSF50249">
    <property type="entry name" value="Nucleic acid-binding proteins"/>
    <property type="match status" value="1"/>
</dbReference>
<keyword evidence="15" id="KW-0694">RNA-binding</keyword>
<dbReference type="InterPro" id="IPR012340">
    <property type="entry name" value="NA-bd_OB-fold"/>
</dbReference>
<keyword evidence="18" id="KW-1185">Reference proteome</keyword>
<evidence type="ECO:0000256" key="12">
    <source>
        <dbReference type="ARBA" id="ARBA00022759"/>
    </source>
</evidence>
<evidence type="ECO:0000313" key="18">
    <source>
        <dbReference type="Proteomes" id="UP001203665"/>
    </source>
</evidence>
<keyword evidence="8" id="KW-0819">tRNA processing</keyword>
<evidence type="ECO:0000256" key="15">
    <source>
        <dbReference type="ARBA" id="ARBA00022884"/>
    </source>
</evidence>
<dbReference type="CDD" id="cd04453">
    <property type="entry name" value="S1_RNase_E"/>
    <property type="match status" value="1"/>
</dbReference>
<dbReference type="Gene3D" id="3.40.1260.20">
    <property type="entry name" value="Ribonuclease E, catalytic domain"/>
    <property type="match status" value="1"/>
</dbReference>
<keyword evidence="14" id="KW-0460">Magnesium</keyword>
<dbReference type="PANTHER" id="PTHR30001:SF0">
    <property type="entry name" value="RIBONUCLEASE G"/>
    <property type="match status" value="1"/>
</dbReference>
<comment type="similarity">
    <text evidence="3">Belongs to the RNase E/G family. RNase G subfamily.</text>
</comment>
<dbReference type="Pfam" id="PF20833">
    <property type="entry name" value="RNase_E_G_Thio"/>
    <property type="match status" value="1"/>
</dbReference>
<dbReference type="InterPro" id="IPR019307">
    <property type="entry name" value="RNA-bd_AU-1/RNase_E/G"/>
</dbReference>
<proteinExistence type="inferred from homology"/>
<evidence type="ECO:0000256" key="4">
    <source>
        <dbReference type="ARBA" id="ARBA00017719"/>
    </source>
</evidence>
<accession>A0ABT0XGW3</accession>
<evidence type="ECO:0000256" key="10">
    <source>
        <dbReference type="ARBA" id="ARBA00022723"/>
    </source>
</evidence>
<dbReference type="PANTHER" id="PTHR30001">
    <property type="entry name" value="RIBONUCLEASE"/>
    <property type="match status" value="1"/>
</dbReference>
<dbReference type="Pfam" id="PF10150">
    <property type="entry name" value="RNase_E_G"/>
    <property type="match status" value="1"/>
</dbReference>
<keyword evidence="5" id="KW-0963">Cytoplasm</keyword>
<organism evidence="17 18">
    <name type="scientific">Alkalicoccobacillus plakortidis</name>
    <dbReference type="NCBI Taxonomy" id="444060"/>
    <lineage>
        <taxon>Bacteria</taxon>
        <taxon>Bacillati</taxon>
        <taxon>Bacillota</taxon>
        <taxon>Bacilli</taxon>
        <taxon>Bacillales</taxon>
        <taxon>Bacillaceae</taxon>
        <taxon>Alkalicoccobacillus</taxon>
    </lineage>
</organism>
<comment type="caution">
    <text evidence="17">The sequence shown here is derived from an EMBL/GenBank/DDBJ whole genome shotgun (WGS) entry which is preliminary data.</text>
</comment>
<evidence type="ECO:0000256" key="11">
    <source>
        <dbReference type="ARBA" id="ARBA00022730"/>
    </source>
</evidence>
<dbReference type="InterPro" id="IPR004659">
    <property type="entry name" value="RNase_E/G"/>
</dbReference>
<comment type="cofactor">
    <cofactor evidence="1">
        <name>Mg(2+)</name>
        <dbReference type="ChEBI" id="CHEBI:18420"/>
    </cofactor>
</comment>
<dbReference type="InterPro" id="IPR048583">
    <property type="entry name" value="RNase_E_G_thioredoxin-like"/>
</dbReference>
<keyword evidence="6" id="KW-0698">rRNA processing</keyword>
<name>A0ABT0XGW3_9BACI</name>
<gene>
    <name evidence="17" type="ORF">NDM98_06400</name>
</gene>
<evidence type="ECO:0000256" key="6">
    <source>
        <dbReference type="ARBA" id="ARBA00022552"/>
    </source>
</evidence>
<feature type="domain" description="S1 motif" evidence="16">
    <location>
        <begin position="36"/>
        <end position="119"/>
    </location>
</feature>
<comment type="subcellular location">
    <subcellularLocation>
        <location evidence="2">Cytoplasm</location>
    </subcellularLocation>
</comment>
<keyword evidence="13" id="KW-0378">Hydrolase</keyword>
<keyword evidence="7" id="KW-0820">tRNA-binding</keyword>
<dbReference type="Gene3D" id="2.40.50.140">
    <property type="entry name" value="Nucleic acid-binding proteins"/>
    <property type="match status" value="1"/>
</dbReference>
<reference evidence="17" key="1">
    <citation type="submission" date="2022-06" db="EMBL/GenBank/DDBJ databases">
        <title>Alkalicoccobacillus porphyridii sp. nov., isolated from a marine red alga, Porphyridium purpureum and reclassification of Shouchella plakortidis and Shouchella gibsonii as Alkalicoccobacillus plakortidis comb. nov. and Alkalicoccobacillus gibsonii comb. nov.</title>
        <authorList>
            <person name="Kim K.H."/>
            <person name="Lee J.K."/>
            <person name="Han D.M."/>
            <person name="Baek J.H."/>
            <person name="Jeon C.O."/>
        </authorList>
    </citation>
    <scope>NUCLEOTIDE SEQUENCE</scope>
    <source>
        <strain evidence="17">DSM 19153</strain>
    </source>
</reference>
<keyword evidence="10" id="KW-0479">Metal-binding</keyword>
<evidence type="ECO:0000256" key="5">
    <source>
        <dbReference type="ARBA" id="ARBA00022490"/>
    </source>
</evidence>
<evidence type="ECO:0000256" key="9">
    <source>
        <dbReference type="ARBA" id="ARBA00022722"/>
    </source>
</evidence>
<evidence type="ECO:0000259" key="16">
    <source>
        <dbReference type="SMART" id="SM00316"/>
    </source>
</evidence>
<evidence type="ECO:0000313" key="17">
    <source>
        <dbReference type="EMBL" id="MCM2675155.1"/>
    </source>
</evidence>
<evidence type="ECO:0000256" key="13">
    <source>
        <dbReference type="ARBA" id="ARBA00022801"/>
    </source>
</evidence>
<evidence type="ECO:0000256" key="14">
    <source>
        <dbReference type="ARBA" id="ARBA00022842"/>
    </source>
</evidence>
<keyword evidence="11" id="KW-0699">rRNA-binding</keyword>
<evidence type="ECO:0000256" key="3">
    <source>
        <dbReference type="ARBA" id="ARBA00005663"/>
    </source>
</evidence>
<evidence type="ECO:0000256" key="7">
    <source>
        <dbReference type="ARBA" id="ARBA00022555"/>
    </source>
</evidence>
<evidence type="ECO:0000256" key="2">
    <source>
        <dbReference type="ARBA" id="ARBA00004496"/>
    </source>
</evidence>
<sequence length="496" mass="57066">MKKLVLNAATREQRAAVIENEQIIELMIDQPNQDRVVGNIYKARVEKVLPGMQAAFVNIGREKNAFLYRDDVLKYYLSEEEAEKKKNKSISHYVHQGEELIVQVTKEEIGTKGCRVTNVVTVPGHHLVYLPHSQYIAISKRFQSSESREAWRVAAEKWTDESEGLILRTAAEKESEETIQAELNVLRQSFQESMEEAKDKRVPSIIMQAPDFIEQTIRDYSSEGLAEIVVDDLKVKQRIDRLLSLIRLPSVRTSLFRGKQNIFTEYGVDRQLDLATRRQIWLKSGAFLVFDQTEALTVIDVNSGKFTGKTKLEDTVLKVNLEAVQEIARQLRLRDLGGIILIDFIDLRKEDHKLELTKALEKELKKDRTQTSVRGLTKLGLMELTRKKVKESLRNSLSTDCPVCRGTGYVLSMESLAFKIERELWEYREQVEAVVIEIPIPVRQILFGHSNVHKTRLEQALGFHIYSVEEQQSHTHTYRFVYVGEKAEAERILQGL</sequence>
<dbReference type="SMART" id="SM00316">
    <property type="entry name" value="S1"/>
    <property type="match status" value="1"/>
</dbReference>
<dbReference type="RefSeq" id="WP_251605500.1">
    <property type="nucleotide sequence ID" value="NZ_JAMQJY010000001.1"/>
</dbReference>
<dbReference type="InterPro" id="IPR003029">
    <property type="entry name" value="S1_domain"/>
</dbReference>
<dbReference type="NCBIfam" id="TIGR00757">
    <property type="entry name" value="RNaseEG"/>
    <property type="match status" value="1"/>
</dbReference>
<evidence type="ECO:0000256" key="8">
    <source>
        <dbReference type="ARBA" id="ARBA00022694"/>
    </source>
</evidence>
<protein>
    <recommendedName>
        <fullName evidence="4">Ribonuclease G</fullName>
    </recommendedName>
</protein>
<keyword evidence="9" id="KW-0540">Nuclease</keyword>
<keyword evidence="12" id="KW-0255">Endonuclease</keyword>
<dbReference type="Proteomes" id="UP001203665">
    <property type="component" value="Unassembled WGS sequence"/>
</dbReference>
<evidence type="ECO:0000256" key="1">
    <source>
        <dbReference type="ARBA" id="ARBA00001946"/>
    </source>
</evidence>
<dbReference type="EMBL" id="JAMQJY010000001">
    <property type="protein sequence ID" value="MCM2675155.1"/>
    <property type="molecule type" value="Genomic_DNA"/>
</dbReference>